<accession>A0A0D0X6I3</accession>
<evidence type="ECO:0000313" key="2">
    <source>
        <dbReference type="EMBL" id="KIR66806.1"/>
    </source>
</evidence>
<keyword evidence="3" id="KW-1185">Reference proteome</keyword>
<dbReference type="GeneID" id="301304108"/>
<comment type="caution">
    <text evidence="2">The sequence shown here is derived from an EMBL/GenBank/DDBJ whole genome shotgun (WGS) entry which is preliminary data.</text>
</comment>
<reference evidence="2 3" key="1">
    <citation type="submission" date="2015-01" db="EMBL/GenBank/DDBJ databases">
        <title>Sequencing and annotation of Micromonospora carbonacea strain JXNU-1 genome.</title>
        <authorList>
            <person name="Long Z."/>
            <person name="Huang Y."/>
            <person name="Jiang Y."/>
        </authorList>
    </citation>
    <scope>NUCLEOTIDE SEQUENCE [LARGE SCALE GENOMIC DNA]</scope>
    <source>
        <strain evidence="2 3">JXNU-1</strain>
    </source>
</reference>
<dbReference type="EMBL" id="JXSX01000001">
    <property type="protein sequence ID" value="KIR66806.1"/>
    <property type="molecule type" value="Genomic_DNA"/>
</dbReference>
<gene>
    <name evidence="2" type="ORF">TK50_08150</name>
</gene>
<evidence type="ECO:0000313" key="3">
    <source>
        <dbReference type="Proteomes" id="UP000032254"/>
    </source>
</evidence>
<dbReference type="RefSeq" id="WP_043964094.1">
    <property type="nucleotide sequence ID" value="NZ_JXSX01000001.1"/>
</dbReference>
<sequence>MKPGPLPGVDVPDEPGGPATLPRRAPLPTRLGVTEPPAGEPIAVVAAGPAGAARRDVLAALLGLAPERLAVPPGSWLLVDHARVSTRAAYVPGYRQPHAYAPDGSAAGPALARPPRRVELTVAEPLLRRFAVVDTPDTGTLGLAGGRLLLDAVGRAGALLFVIAADQAFTAAERHLLAEVAGSSAEVFVVVTPGLSGWAAPPAPADSPEPTGPPELAELAGPSELAGPVDPAGAVVAAHRAALLAAVPGLARARWHPARPDDIDALRRAIVGWAADEGLRRGSAQPPEPPGAHDRVPVLPGAEATDWAGQLERQARSCAQRIRQDVALELADTHLRVVQEIVFGVGCAGLPQLLDRELEALSLLATALCDRAVRGICDDAAERVLGGPVSDGVRRRIVEAVRFGLDDHSAGRGLDRVLLVTSTAAVAELAGLGAADALRGYPGAERAEVLPPVAVALSGPCWQRWRGPGNDDPGGARAWAQRALREVELELTREVSRRFEAVRLSLTTVLADALDHGILLA</sequence>
<feature type="compositionally biased region" description="Low complexity" evidence="1">
    <location>
        <begin position="7"/>
        <end position="18"/>
    </location>
</feature>
<organism evidence="2 3">
    <name type="scientific">Micromonospora haikouensis</name>
    <dbReference type="NCBI Taxonomy" id="686309"/>
    <lineage>
        <taxon>Bacteria</taxon>
        <taxon>Bacillati</taxon>
        <taxon>Actinomycetota</taxon>
        <taxon>Actinomycetes</taxon>
        <taxon>Micromonosporales</taxon>
        <taxon>Micromonosporaceae</taxon>
        <taxon>Micromonospora</taxon>
    </lineage>
</organism>
<dbReference type="Proteomes" id="UP000032254">
    <property type="component" value="Unassembled WGS sequence"/>
</dbReference>
<evidence type="ECO:0008006" key="4">
    <source>
        <dbReference type="Google" id="ProtNLM"/>
    </source>
</evidence>
<protein>
    <recommendedName>
        <fullName evidence="4">Dynamin family protein</fullName>
    </recommendedName>
</protein>
<dbReference type="PATRIC" id="fig|47853.6.peg.1735"/>
<proteinExistence type="predicted"/>
<evidence type="ECO:0000256" key="1">
    <source>
        <dbReference type="SAM" id="MobiDB-lite"/>
    </source>
</evidence>
<feature type="region of interest" description="Disordered" evidence="1">
    <location>
        <begin position="1"/>
        <end position="36"/>
    </location>
</feature>
<dbReference type="AlphaFoldDB" id="A0A0D0X6I3"/>
<dbReference type="OrthoDB" id="3377891at2"/>
<name>A0A0D0X6I3_9ACTN</name>